<dbReference type="EMBL" id="JAQRFI010000022">
    <property type="protein sequence ID" value="MDC9589798.1"/>
    <property type="molecule type" value="Genomic_DNA"/>
</dbReference>
<proteinExistence type="predicted"/>
<protein>
    <submittedName>
        <fullName evidence="1">Uncharacterized protein</fullName>
    </submittedName>
</protein>
<name>A0ABT5LH32_9GAMM</name>
<dbReference type="Proteomes" id="UP001217178">
    <property type="component" value="Unassembled WGS sequence"/>
</dbReference>
<organism evidence="1 2">
    <name type="scientific">Xenorhabdus yunnanensis</name>
    <dbReference type="NCBI Taxonomy" id="3025878"/>
    <lineage>
        <taxon>Bacteria</taxon>
        <taxon>Pseudomonadati</taxon>
        <taxon>Pseudomonadota</taxon>
        <taxon>Gammaproteobacteria</taxon>
        <taxon>Enterobacterales</taxon>
        <taxon>Morganellaceae</taxon>
        <taxon>Xenorhabdus</taxon>
    </lineage>
</organism>
<reference evidence="1 2" key="1">
    <citation type="submission" date="2023-02" db="EMBL/GenBank/DDBJ databases">
        <title>Entomopathogenic bacteria.</title>
        <authorList>
            <person name="Machado R.A."/>
        </authorList>
    </citation>
    <scope>NUCLEOTIDE SEQUENCE [LARGE SCALE GENOMIC DNA]</scope>
    <source>
        <strain evidence="1 2">XENO-10</strain>
    </source>
</reference>
<dbReference type="RefSeq" id="WP_273555114.1">
    <property type="nucleotide sequence ID" value="NZ_JAQRFI010000022.1"/>
</dbReference>
<accession>A0ABT5LH32</accession>
<gene>
    <name evidence="1" type="ORF">PSI23_10940</name>
</gene>
<keyword evidence="2" id="KW-1185">Reference proteome</keyword>
<evidence type="ECO:0000313" key="2">
    <source>
        <dbReference type="Proteomes" id="UP001217178"/>
    </source>
</evidence>
<sequence length="98" mass="11086">MTMKENPDITFLTVRGDALLVLLRNLYERRKEEQVMMETILTMMESLDSSVQFAGEGTANANVRLVSILKQLKPKETAGLSDEEIMKLVGGQWNETHT</sequence>
<comment type="caution">
    <text evidence="1">The sequence shown here is derived from an EMBL/GenBank/DDBJ whole genome shotgun (WGS) entry which is preliminary data.</text>
</comment>
<evidence type="ECO:0000313" key="1">
    <source>
        <dbReference type="EMBL" id="MDC9589798.1"/>
    </source>
</evidence>